<evidence type="ECO:0000256" key="4">
    <source>
        <dbReference type="ARBA" id="ARBA00022679"/>
    </source>
</evidence>
<dbReference type="PANTHER" id="PTHR11265:SF0">
    <property type="entry name" value="12S RRNA N4-METHYLCYTIDINE METHYLTRANSFERASE"/>
    <property type="match status" value="1"/>
</dbReference>
<dbReference type="PANTHER" id="PTHR11265">
    <property type="entry name" value="S-ADENOSYL-METHYLTRANSFERASE MRAW"/>
    <property type="match status" value="1"/>
</dbReference>
<dbReference type="Gene3D" id="1.10.150.170">
    <property type="entry name" value="Putative methyltransferase TM0872, insert domain"/>
    <property type="match status" value="1"/>
</dbReference>
<evidence type="ECO:0000313" key="8">
    <source>
        <dbReference type="EMBL" id="PIV64204.1"/>
    </source>
</evidence>
<evidence type="ECO:0000256" key="7">
    <source>
        <dbReference type="SAM" id="Coils"/>
    </source>
</evidence>
<comment type="similarity">
    <text evidence="1 6">Belongs to the methyltransferase superfamily. RsmH family.</text>
</comment>
<keyword evidence="7" id="KW-0175">Coiled coil</keyword>
<evidence type="ECO:0000256" key="1">
    <source>
        <dbReference type="ARBA" id="ARBA00010396"/>
    </source>
</evidence>
<dbReference type="InterPro" id="IPR002903">
    <property type="entry name" value="RsmH"/>
</dbReference>
<keyword evidence="4 6" id="KW-0808">Transferase</keyword>
<dbReference type="Gene3D" id="3.40.50.150">
    <property type="entry name" value="Vaccinia Virus protein VP39"/>
    <property type="match status" value="1"/>
</dbReference>
<accession>A0A2M7E917</accession>
<dbReference type="AlphaFoldDB" id="A0A2M7E917"/>
<dbReference type="PIRSF" id="PIRSF004486">
    <property type="entry name" value="MraW"/>
    <property type="match status" value="1"/>
</dbReference>
<dbReference type="InterPro" id="IPR023397">
    <property type="entry name" value="SAM-dep_MeTrfase_MraW_recog"/>
</dbReference>
<dbReference type="GO" id="GO:0071424">
    <property type="term" value="F:rRNA (cytosine-N4-)-methyltransferase activity"/>
    <property type="evidence" value="ECO:0007669"/>
    <property type="project" value="UniProtKB-UniRule"/>
</dbReference>
<proteinExistence type="inferred from homology"/>
<dbReference type="NCBIfam" id="TIGR00006">
    <property type="entry name" value="16S rRNA (cytosine(1402)-N(4))-methyltransferase RsmH"/>
    <property type="match status" value="1"/>
</dbReference>
<dbReference type="EMBL" id="PETL01000165">
    <property type="protein sequence ID" value="PIV64204.1"/>
    <property type="molecule type" value="Genomic_DNA"/>
</dbReference>
<keyword evidence="6" id="KW-0963">Cytoplasm</keyword>
<reference evidence="9" key="1">
    <citation type="submission" date="2017-09" db="EMBL/GenBank/DDBJ databases">
        <title>Depth-based differentiation of microbial function through sediment-hosted aquifers and enrichment of novel symbionts in the deep terrestrial subsurface.</title>
        <authorList>
            <person name="Probst A.J."/>
            <person name="Ladd B."/>
            <person name="Jarett J.K."/>
            <person name="Geller-Mcgrath D.E."/>
            <person name="Sieber C.M.K."/>
            <person name="Emerson J.B."/>
            <person name="Anantharaman K."/>
            <person name="Thomas B.C."/>
            <person name="Malmstrom R."/>
            <person name="Stieglmeier M."/>
            <person name="Klingl A."/>
            <person name="Woyke T."/>
            <person name="Ryan C.M."/>
            <person name="Banfield J.F."/>
        </authorList>
    </citation>
    <scope>NUCLEOTIDE SEQUENCE [LARGE SCALE GENOMIC DNA]</scope>
</reference>
<dbReference type="InterPro" id="IPR029063">
    <property type="entry name" value="SAM-dependent_MTases_sf"/>
</dbReference>
<feature type="binding site" evidence="6">
    <location>
        <position position="113"/>
    </location>
    <ligand>
        <name>S-adenosyl-L-methionine</name>
        <dbReference type="ChEBI" id="CHEBI:59789"/>
    </ligand>
</feature>
<dbReference type="HAMAP" id="MF_01007">
    <property type="entry name" value="16SrRNA_methyltr_H"/>
    <property type="match status" value="1"/>
</dbReference>
<protein>
    <recommendedName>
        <fullName evidence="6">Ribosomal RNA small subunit methyltransferase H</fullName>
        <ecNumber evidence="6">2.1.1.199</ecNumber>
    </recommendedName>
    <alternativeName>
        <fullName evidence="6">16S rRNA m(4)C1402 methyltransferase</fullName>
    </alternativeName>
    <alternativeName>
        <fullName evidence="6">rRNA (cytosine-N(4)-)-methyltransferase RsmH</fullName>
    </alternativeName>
</protein>
<feature type="binding site" evidence="6">
    <location>
        <position position="60"/>
    </location>
    <ligand>
        <name>S-adenosyl-L-methionine</name>
        <dbReference type="ChEBI" id="CHEBI:59789"/>
    </ligand>
</feature>
<keyword evidence="5 6" id="KW-0949">S-adenosyl-L-methionine</keyword>
<sequence>MGEWKGGEITEHIPVLLDEVISFLHPEQKGTYLDCTIGAGGHSREILERIVPGGSLVGIDQDKEMLNLAEKRLKNYGKNLKLIQSDFAHISEIFKKGERFNGILYDLGLCFFQIRQGERGFSFSVDGPLDMRFNQKQELTAFELINKASPEEIRRILRDYGEEYYADRIVSAIIRERKFSPIRTTLQLEKIVFRAVPGKRKRIHPATKTFQALRIAVNKELESLAKTLPEAIKLLRKKGRVAVISFHSLEDRLVKTTFRKFEKSKLIKVITPSPVVATQMERCINPLSRSAKLRVAEKE</sequence>
<dbReference type="GO" id="GO:0005737">
    <property type="term" value="C:cytoplasm"/>
    <property type="evidence" value="ECO:0007669"/>
    <property type="project" value="UniProtKB-SubCell"/>
</dbReference>
<comment type="function">
    <text evidence="6">Specifically methylates the N4 position of cytidine in position 1402 (C1402) of 16S rRNA.</text>
</comment>
<comment type="caution">
    <text evidence="8">The sequence shown here is derived from an EMBL/GenBank/DDBJ whole genome shotgun (WGS) entry which is preliminary data.</text>
</comment>
<gene>
    <name evidence="6" type="primary">rsmH</name>
    <name evidence="8" type="ORF">COS11_03410</name>
</gene>
<dbReference type="Pfam" id="PF01795">
    <property type="entry name" value="Methyltransf_5"/>
    <property type="match status" value="1"/>
</dbReference>
<evidence type="ECO:0000256" key="6">
    <source>
        <dbReference type="HAMAP-Rule" id="MF_01007"/>
    </source>
</evidence>
<evidence type="ECO:0000313" key="9">
    <source>
        <dbReference type="Proteomes" id="UP000228886"/>
    </source>
</evidence>
<feature type="binding site" evidence="6">
    <location>
        <begin position="40"/>
        <end position="42"/>
    </location>
    <ligand>
        <name>S-adenosyl-L-methionine</name>
        <dbReference type="ChEBI" id="CHEBI:59789"/>
    </ligand>
</feature>
<evidence type="ECO:0000256" key="2">
    <source>
        <dbReference type="ARBA" id="ARBA00022552"/>
    </source>
</evidence>
<evidence type="ECO:0000256" key="5">
    <source>
        <dbReference type="ARBA" id="ARBA00022691"/>
    </source>
</evidence>
<keyword evidence="3 6" id="KW-0489">Methyltransferase</keyword>
<comment type="catalytic activity">
    <reaction evidence="6">
        <text>cytidine(1402) in 16S rRNA + S-adenosyl-L-methionine = N(4)-methylcytidine(1402) in 16S rRNA + S-adenosyl-L-homocysteine + H(+)</text>
        <dbReference type="Rhea" id="RHEA:42928"/>
        <dbReference type="Rhea" id="RHEA-COMP:10286"/>
        <dbReference type="Rhea" id="RHEA-COMP:10287"/>
        <dbReference type="ChEBI" id="CHEBI:15378"/>
        <dbReference type="ChEBI" id="CHEBI:57856"/>
        <dbReference type="ChEBI" id="CHEBI:59789"/>
        <dbReference type="ChEBI" id="CHEBI:74506"/>
        <dbReference type="ChEBI" id="CHEBI:82748"/>
        <dbReference type="EC" id="2.1.1.199"/>
    </reaction>
</comment>
<feature type="coiled-coil region" evidence="7">
    <location>
        <begin position="59"/>
        <end position="86"/>
    </location>
</feature>
<name>A0A2M7E917_9BACT</name>
<comment type="subcellular location">
    <subcellularLocation>
        <location evidence="6">Cytoplasm</location>
    </subcellularLocation>
</comment>
<dbReference type="SUPFAM" id="SSF53335">
    <property type="entry name" value="S-adenosyl-L-methionine-dependent methyltransferases"/>
    <property type="match status" value="1"/>
</dbReference>
<feature type="binding site" evidence="6">
    <location>
        <position position="106"/>
    </location>
    <ligand>
        <name>S-adenosyl-L-methionine</name>
        <dbReference type="ChEBI" id="CHEBI:59789"/>
    </ligand>
</feature>
<organism evidence="8 9">
    <name type="scientific">bacterium (Candidatus Ratteibacteria) CG01_land_8_20_14_3_00_40_19</name>
    <dbReference type="NCBI Taxonomy" id="2014290"/>
    <lineage>
        <taxon>Bacteria</taxon>
        <taxon>Candidatus Ratteibacteria</taxon>
    </lineage>
</organism>
<feature type="binding site" evidence="6">
    <location>
        <position position="87"/>
    </location>
    <ligand>
        <name>S-adenosyl-L-methionine</name>
        <dbReference type="ChEBI" id="CHEBI:59789"/>
    </ligand>
</feature>
<keyword evidence="2 6" id="KW-0698">rRNA processing</keyword>
<dbReference type="EC" id="2.1.1.199" evidence="6"/>
<dbReference type="GO" id="GO:0070475">
    <property type="term" value="P:rRNA base methylation"/>
    <property type="evidence" value="ECO:0007669"/>
    <property type="project" value="UniProtKB-UniRule"/>
</dbReference>
<evidence type="ECO:0000256" key="3">
    <source>
        <dbReference type="ARBA" id="ARBA00022603"/>
    </source>
</evidence>
<dbReference type="SUPFAM" id="SSF81799">
    <property type="entry name" value="Putative methyltransferase TM0872, insert domain"/>
    <property type="match status" value="1"/>
</dbReference>
<dbReference type="Proteomes" id="UP000228886">
    <property type="component" value="Unassembled WGS sequence"/>
</dbReference>